<comment type="caution">
    <text evidence="2">The sequence shown here is derived from an EMBL/GenBank/DDBJ whole genome shotgun (WGS) entry which is preliminary data.</text>
</comment>
<organism evidence="2 3">
    <name type="scientific">Kipferlia bialata</name>
    <dbReference type="NCBI Taxonomy" id="797122"/>
    <lineage>
        <taxon>Eukaryota</taxon>
        <taxon>Metamonada</taxon>
        <taxon>Carpediemonas-like organisms</taxon>
        <taxon>Kipferlia</taxon>
    </lineage>
</organism>
<dbReference type="AlphaFoldDB" id="A0A9K3CRL7"/>
<dbReference type="Gene3D" id="3.65.10.20">
    <property type="entry name" value="RNA 3'-terminal phosphate cyclase domain"/>
    <property type="match status" value="2"/>
</dbReference>
<evidence type="ECO:0000313" key="2">
    <source>
        <dbReference type="EMBL" id="GIQ81381.1"/>
    </source>
</evidence>
<sequence length="379" mass="41128">MRGDIRERERVLLQRPGEREREMARLLAALLLLVVACVAIEFDLPSGRSNPSLSQVGTSSLTLLPGKGYQRHIDVSIATAGSVGLVCQALQTAYLGLGTDIHSPPITKGIKGAQTAASEGEREADGQGVHTVRIKGGATYGMFAPGVNDLNHVTYPYLARMGLHCHIEVEREGFVPKGGAICTLSARKDPEIRPLVIRERGKVIRSEVHIMAAAHYEKNTSRIEKALRNRYKQLCKGAPSNPSTTPDLESVPLEVHVSHSDVVGGNPNCVAITGHTVFENGVFASDTVLKKGRRDTEEALGRRAAEALYATHTTPAVVDTHTADQLVAALALCPAPCTFTVDSISSHFSTNCSMMQFFAPDRKFSWTQEGERLWRVTVE</sequence>
<reference evidence="2 3" key="1">
    <citation type="journal article" date="2018" name="PLoS ONE">
        <title>The draft genome of Kipferlia bialata reveals reductive genome evolution in fornicate parasites.</title>
        <authorList>
            <person name="Tanifuji G."/>
            <person name="Takabayashi S."/>
            <person name="Kume K."/>
            <person name="Takagi M."/>
            <person name="Nakayama T."/>
            <person name="Kamikawa R."/>
            <person name="Inagaki Y."/>
            <person name="Hashimoto T."/>
        </authorList>
    </citation>
    <scope>NUCLEOTIDE SEQUENCE [LARGE SCALE GENOMIC DNA]</scope>
    <source>
        <strain evidence="2">NY0173</strain>
    </source>
</reference>
<proteinExistence type="predicted"/>
<feature type="domain" description="RNA 3'-terminal phosphate cyclase" evidence="1">
    <location>
        <begin position="130"/>
        <end position="359"/>
    </location>
</feature>
<dbReference type="OrthoDB" id="25029at2759"/>
<dbReference type="PANTHER" id="PTHR11096">
    <property type="entry name" value="RNA 3' TERMINAL PHOSPHATE CYCLASE"/>
    <property type="match status" value="1"/>
</dbReference>
<dbReference type="Pfam" id="PF01137">
    <property type="entry name" value="RTC"/>
    <property type="match status" value="1"/>
</dbReference>
<accession>A0A9K3CRL7</accession>
<dbReference type="GO" id="GO:0006396">
    <property type="term" value="P:RNA processing"/>
    <property type="evidence" value="ECO:0007669"/>
    <property type="project" value="InterPro"/>
</dbReference>
<dbReference type="InterPro" id="IPR023797">
    <property type="entry name" value="RNA3'_phos_cyclase_dom"/>
</dbReference>
<keyword evidence="3" id="KW-1185">Reference proteome</keyword>
<protein>
    <submittedName>
        <fullName evidence="2">RNA 3'-terminal phosphate cyclase</fullName>
    </submittedName>
</protein>
<dbReference type="Proteomes" id="UP000265618">
    <property type="component" value="Unassembled WGS sequence"/>
</dbReference>
<evidence type="ECO:0000259" key="1">
    <source>
        <dbReference type="Pfam" id="PF01137"/>
    </source>
</evidence>
<dbReference type="GO" id="GO:0003963">
    <property type="term" value="F:RNA-3'-phosphate cyclase activity"/>
    <property type="evidence" value="ECO:0007669"/>
    <property type="project" value="TreeGrafter"/>
</dbReference>
<dbReference type="InterPro" id="IPR000228">
    <property type="entry name" value="RNA3'_term_phos_cyc"/>
</dbReference>
<dbReference type="InterPro" id="IPR037136">
    <property type="entry name" value="RNA3'_phos_cyclase_dom_sf"/>
</dbReference>
<gene>
    <name evidence="2" type="ORF">KIPB_002331</name>
</gene>
<name>A0A9K3CRL7_9EUKA</name>
<dbReference type="InterPro" id="IPR013792">
    <property type="entry name" value="RNA3'P_cycl/enolpyr_Trfase_a/b"/>
</dbReference>
<dbReference type="SUPFAM" id="SSF55205">
    <property type="entry name" value="EPT/RTPC-like"/>
    <property type="match status" value="1"/>
</dbReference>
<evidence type="ECO:0000313" key="3">
    <source>
        <dbReference type="Proteomes" id="UP000265618"/>
    </source>
</evidence>
<dbReference type="PANTHER" id="PTHR11096:SF0">
    <property type="entry name" value="RNA 3'-TERMINAL PHOSPHATE CYCLASE"/>
    <property type="match status" value="1"/>
</dbReference>
<dbReference type="EMBL" id="BDIP01000376">
    <property type="protein sequence ID" value="GIQ81381.1"/>
    <property type="molecule type" value="Genomic_DNA"/>
</dbReference>